<sequence length="245" mass="27404">MFRHSLRTTVAVSALISPLLLQSSHASAESGSANDGRWALPAKQPAASKPVATSALRSVFGSSPKSLFDYESDPSYRRIPPPPSFKKNHAIYENVLHESCVKKYNVYRSPTEIDKDTWEKKETDFEVIVADLEFGDKANGHKGVIHGGITSLLFDDAFGFAYFIASRGMMGYTANLNINYRSPLPEKSKAVMRIKLDKIERRKVMLKGRLESLDGKTVYSEATALYIVDRSMTKMKIEDDLKDFV</sequence>
<dbReference type="InterPro" id="IPR006683">
    <property type="entry name" value="Thioestr_dom"/>
</dbReference>
<reference evidence="4" key="1">
    <citation type="journal article" date="2023" name="Commun. Biol.">
        <title>Genome analysis of Parmales, the sister group of diatoms, reveals the evolutionary specialization of diatoms from phago-mixotrophs to photoautotrophs.</title>
        <authorList>
            <person name="Ban H."/>
            <person name="Sato S."/>
            <person name="Yoshikawa S."/>
            <person name="Yamada K."/>
            <person name="Nakamura Y."/>
            <person name="Ichinomiya M."/>
            <person name="Sato N."/>
            <person name="Blanc-Mathieu R."/>
            <person name="Endo H."/>
            <person name="Kuwata A."/>
            <person name="Ogata H."/>
        </authorList>
    </citation>
    <scope>NUCLEOTIDE SEQUENCE [LARGE SCALE GENOMIC DNA]</scope>
</reference>
<dbReference type="Gene3D" id="3.10.129.10">
    <property type="entry name" value="Hotdog Thioesterase"/>
    <property type="match status" value="1"/>
</dbReference>
<feature type="chain" id="PRO_5040835517" description="Thioesterase domain-containing protein" evidence="1">
    <location>
        <begin position="27"/>
        <end position="245"/>
    </location>
</feature>
<dbReference type="OrthoDB" id="506431at2759"/>
<dbReference type="InterPro" id="IPR029069">
    <property type="entry name" value="HotDog_dom_sf"/>
</dbReference>
<name>A0A9W7G9G3_9STRA</name>
<evidence type="ECO:0000313" key="4">
    <source>
        <dbReference type="Proteomes" id="UP001165065"/>
    </source>
</evidence>
<gene>
    <name evidence="3" type="ORF">TrCOL_g11734</name>
</gene>
<accession>A0A9W7G9G3</accession>
<proteinExistence type="predicted"/>
<dbReference type="PANTHER" id="PTHR47260">
    <property type="entry name" value="UPF0644 PROTEIN PB2B4.06"/>
    <property type="match status" value="1"/>
</dbReference>
<evidence type="ECO:0000313" key="3">
    <source>
        <dbReference type="EMBL" id="GMI37438.1"/>
    </source>
</evidence>
<organism evidence="3 4">
    <name type="scientific">Triparma columacea</name>
    <dbReference type="NCBI Taxonomy" id="722753"/>
    <lineage>
        <taxon>Eukaryota</taxon>
        <taxon>Sar</taxon>
        <taxon>Stramenopiles</taxon>
        <taxon>Ochrophyta</taxon>
        <taxon>Bolidophyceae</taxon>
        <taxon>Parmales</taxon>
        <taxon>Triparmaceae</taxon>
        <taxon>Triparma</taxon>
    </lineage>
</organism>
<dbReference type="PANTHER" id="PTHR47260:SF1">
    <property type="entry name" value="UPF0644 PROTEIN PB2B4.06"/>
    <property type="match status" value="1"/>
</dbReference>
<evidence type="ECO:0000259" key="2">
    <source>
        <dbReference type="Pfam" id="PF03061"/>
    </source>
</evidence>
<dbReference type="AlphaFoldDB" id="A0A9W7G9G3"/>
<keyword evidence="1" id="KW-0732">Signal</keyword>
<keyword evidence="4" id="KW-1185">Reference proteome</keyword>
<dbReference type="CDD" id="cd03443">
    <property type="entry name" value="PaaI_thioesterase"/>
    <property type="match status" value="1"/>
</dbReference>
<dbReference type="SUPFAM" id="SSF54637">
    <property type="entry name" value="Thioesterase/thiol ester dehydrase-isomerase"/>
    <property type="match status" value="1"/>
</dbReference>
<protein>
    <recommendedName>
        <fullName evidence="2">Thioesterase domain-containing protein</fullName>
    </recommendedName>
</protein>
<dbReference type="Proteomes" id="UP001165065">
    <property type="component" value="Unassembled WGS sequence"/>
</dbReference>
<dbReference type="EMBL" id="BRYA01000073">
    <property type="protein sequence ID" value="GMI37438.1"/>
    <property type="molecule type" value="Genomic_DNA"/>
</dbReference>
<evidence type="ECO:0000256" key="1">
    <source>
        <dbReference type="SAM" id="SignalP"/>
    </source>
</evidence>
<feature type="domain" description="Thioesterase" evidence="2">
    <location>
        <begin position="143"/>
        <end position="218"/>
    </location>
</feature>
<comment type="caution">
    <text evidence="3">The sequence shown here is derived from an EMBL/GenBank/DDBJ whole genome shotgun (WGS) entry which is preliminary data.</text>
</comment>
<dbReference type="Pfam" id="PF03061">
    <property type="entry name" value="4HBT"/>
    <property type="match status" value="1"/>
</dbReference>
<dbReference type="InterPro" id="IPR052061">
    <property type="entry name" value="PTE-AB_protein"/>
</dbReference>
<feature type="signal peptide" evidence="1">
    <location>
        <begin position="1"/>
        <end position="26"/>
    </location>
</feature>